<dbReference type="Proteomes" id="UP000008210">
    <property type="component" value="Chromosome 1"/>
</dbReference>
<dbReference type="PROSITE" id="PS50878">
    <property type="entry name" value="RT_POL"/>
    <property type="match status" value="1"/>
</dbReference>
<keyword evidence="4" id="KW-0479">Metal-binding</keyword>
<feature type="domain" description="Reverse transcriptase" evidence="10">
    <location>
        <begin position="1"/>
        <end position="249"/>
    </location>
</feature>
<evidence type="ECO:0000256" key="4">
    <source>
        <dbReference type="ARBA" id="ARBA00022723"/>
    </source>
</evidence>
<dbReference type="InterPro" id="IPR000123">
    <property type="entry name" value="Reverse_transcriptase_msDNA"/>
</dbReference>
<evidence type="ECO:0000256" key="9">
    <source>
        <dbReference type="ARBA" id="ARBA00048173"/>
    </source>
</evidence>
<evidence type="ECO:0000313" key="12">
    <source>
        <dbReference type="Proteomes" id="UP000008210"/>
    </source>
</evidence>
<reference evidence="11 12" key="1">
    <citation type="journal article" date="2006" name="Nat. Biotechnol.">
        <title>Genome sequence of the bioplastic-producing 'Knallgas' bacterium Ralstonia eutropha H16.</title>
        <authorList>
            <person name="Pohlmann A."/>
            <person name="Fricke W.F."/>
            <person name="Reinecke F."/>
            <person name="Kusian B."/>
            <person name="Liesegang H."/>
            <person name="Cramm R."/>
            <person name="Eitinger T."/>
            <person name="Ewering C."/>
            <person name="Potter M."/>
            <person name="Schwartz E."/>
            <person name="Strittmatter A."/>
            <person name="Voss I."/>
            <person name="Gottschalk G."/>
            <person name="Steinbuechel A."/>
            <person name="Friedrich B."/>
            <person name="Bowien B."/>
        </authorList>
    </citation>
    <scope>NUCLEOTIDE SEQUENCE [LARGE SCALE GENOMIC DNA]</scope>
    <source>
        <strain evidence="12">ATCC 17699 / DSM 428 / KCTC 22496 / NCIMB 10442 / H16 / Stanier 337</strain>
    </source>
</reference>
<dbReference type="EMBL" id="AM260479">
    <property type="protein sequence ID" value="CAJ93576.1"/>
    <property type="molecule type" value="Genomic_DNA"/>
</dbReference>
<evidence type="ECO:0000256" key="8">
    <source>
        <dbReference type="ARBA" id="ARBA00034120"/>
    </source>
</evidence>
<keyword evidence="3 11" id="KW-0548">Nucleotidyltransferase</keyword>
<dbReference type="CDD" id="cd03487">
    <property type="entry name" value="RT_Bac_retron_II"/>
    <property type="match status" value="1"/>
</dbReference>
<name>Q0K8U5_CUPNH</name>
<dbReference type="PRINTS" id="PR00866">
    <property type="entry name" value="RNADNAPOLMS"/>
</dbReference>
<dbReference type="STRING" id="381666.H16_A2488"/>
<evidence type="ECO:0000256" key="3">
    <source>
        <dbReference type="ARBA" id="ARBA00022695"/>
    </source>
</evidence>
<keyword evidence="5" id="KW-0460">Magnesium</keyword>
<evidence type="ECO:0000256" key="1">
    <source>
        <dbReference type="ARBA" id="ARBA00012493"/>
    </source>
</evidence>
<dbReference type="eggNOG" id="COG3344">
    <property type="taxonomic scope" value="Bacteria"/>
</dbReference>
<accession>Q0K8U5</accession>
<evidence type="ECO:0000256" key="7">
    <source>
        <dbReference type="ARBA" id="ARBA00023118"/>
    </source>
</evidence>
<dbReference type="KEGG" id="reh:H16_A2488"/>
<dbReference type="AlphaFoldDB" id="Q0K8U5"/>
<evidence type="ECO:0000313" key="11">
    <source>
        <dbReference type="EMBL" id="CAJ93576.1"/>
    </source>
</evidence>
<dbReference type="InterPro" id="IPR051083">
    <property type="entry name" value="GrpII_Intron_Splice-Mob/Def"/>
</dbReference>
<dbReference type="InterPro" id="IPR043502">
    <property type="entry name" value="DNA/RNA_pol_sf"/>
</dbReference>
<evidence type="ECO:0000259" key="10">
    <source>
        <dbReference type="PROSITE" id="PS50878"/>
    </source>
</evidence>
<dbReference type="GO" id="GO:0051607">
    <property type="term" value="P:defense response to virus"/>
    <property type="evidence" value="ECO:0007669"/>
    <property type="project" value="UniProtKB-KW"/>
</dbReference>
<proteinExistence type="inferred from homology"/>
<keyword evidence="2 11" id="KW-0808">Transferase</keyword>
<comment type="catalytic activity">
    <reaction evidence="9">
        <text>DNA(n) + a 2'-deoxyribonucleoside 5'-triphosphate = DNA(n+1) + diphosphate</text>
        <dbReference type="Rhea" id="RHEA:22508"/>
        <dbReference type="Rhea" id="RHEA-COMP:17339"/>
        <dbReference type="Rhea" id="RHEA-COMP:17340"/>
        <dbReference type="ChEBI" id="CHEBI:33019"/>
        <dbReference type="ChEBI" id="CHEBI:61560"/>
        <dbReference type="ChEBI" id="CHEBI:173112"/>
        <dbReference type="EC" id="2.7.7.49"/>
    </reaction>
</comment>
<evidence type="ECO:0000256" key="5">
    <source>
        <dbReference type="ARBA" id="ARBA00022842"/>
    </source>
</evidence>
<evidence type="ECO:0000256" key="2">
    <source>
        <dbReference type="ARBA" id="ARBA00022679"/>
    </source>
</evidence>
<keyword evidence="7" id="KW-0051">Antiviral defense</keyword>
<dbReference type="GO" id="GO:0046872">
    <property type="term" value="F:metal ion binding"/>
    <property type="evidence" value="ECO:0007669"/>
    <property type="project" value="UniProtKB-KW"/>
</dbReference>
<dbReference type="InterPro" id="IPR000477">
    <property type="entry name" value="RT_dom"/>
</dbReference>
<gene>
    <name evidence="11" type="ordered locus">H16_A2488</name>
</gene>
<dbReference type="GO" id="GO:0003723">
    <property type="term" value="F:RNA binding"/>
    <property type="evidence" value="ECO:0007669"/>
    <property type="project" value="InterPro"/>
</dbReference>
<dbReference type="GO" id="GO:0003964">
    <property type="term" value="F:RNA-directed DNA polymerase activity"/>
    <property type="evidence" value="ECO:0007669"/>
    <property type="project" value="UniProtKB-KW"/>
</dbReference>
<dbReference type="HOGENOM" id="CLU_028398_2_2_4"/>
<dbReference type="EC" id="2.7.7.49" evidence="1"/>
<organism evidence="11 12">
    <name type="scientific">Cupriavidus necator (strain ATCC 17699 / DSM 428 / KCTC 22496 / NCIMB 10442 / H16 / Stanier 337)</name>
    <name type="common">Ralstonia eutropha</name>
    <dbReference type="NCBI Taxonomy" id="381666"/>
    <lineage>
        <taxon>Bacteria</taxon>
        <taxon>Pseudomonadati</taxon>
        <taxon>Pseudomonadota</taxon>
        <taxon>Betaproteobacteria</taxon>
        <taxon>Burkholderiales</taxon>
        <taxon>Burkholderiaceae</taxon>
        <taxon>Cupriavidus</taxon>
    </lineage>
</organism>
<dbReference type="PANTHER" id="PTHR34047">
    <property type="entry name" value="NUCLEAR INTRON MATURASE 1, MITOCHONDRIAL-RELATED"/>
    <property type="match status" value="1"/>
</dbReference>
<dbReference type="PANTHER" id="PTHR34047:SF7">
    <property type="entry name" value="RNA-DIRECTED DNA POLYMERASE"/>
    <property type="match status" value="1"/>
</dbReference>
<dbReference type="Pfam" id="PF00078">
    <property type="entry name" value="RVT_1"/>
    <property type="match status" value="1"/>
</dbReference>
<evidence type="ECO:0000256" key="6">
    <source>
        <dbReference type="ARBA" id="ARBA00022918"/>
    </source>
</evidence>
<protein>
    <recommendedName>
        <fullName evidence="1">RNA-directed DNA polymerase</fullName>
        <ecNumber evidence="1">2.7.7.49</ecNumber>
    </recommendedName>
</protein>
<dbReference type="SUPFAM" id="SSF56672">
    <property type="entry name" value="DNA/RNA polymerases"/>
    <property type="match status" value="1"/>
</dbReference>
<sequence length="330" mass="37570">MHRWVAQKVIVNKKPLETLFEAMYHSKRSFDDFARGPVAQKYVRHRFCKQGKTREVLSPDDKLRAYHEFLRLFLLDFLPQNEEVVFSYRKGVSAYDAVSRHAQSKFFFVCDIADFFPSLKRHRIRQTILSGKDSSPVADLDQWLERILDLVSVDDCLPMGFSTSPTISNAALLPFDNAVQWYCASRGLIYTRYSDDMVVSAKEFASLDGIEETLGAFFVEYMDGDLALHPGKSKLLRTGSKIRLLGMVLLPNGTISVDASIKSEIEVLIHFYIKDRAKFADRADGDAQKVEARLAGLLNYANTVDQSYLQKLRKKFGAAVVDLFLHRSFG</sequence>
<keyword evidence="12" id="KW-1185">Reference proteome</keyword>
<comment type="similarity">
    <text evidence="8">Belongs to the bacterial reverse transcriptase family.</text>
</comment>
<keyword evidence="6 11" id="KW-0695">RNA-directed DNA polymerase</keyword>